<dbReference type="AlphaFoldDB" id="A0A433V4V8"/>
<sequence length="553" mass="61454">MDDHTENLLALEGILGGLGQNLVRATSGAQALKCLLNQDFAVILLDVQMPDMDGFETAALIRQRTRSLYTPIIFLTAFSTSDNMVERGYSLGAVDYLFKPLQPEILKSKVIAFIDLYQKTAEIERQAAELAAINAELKKSEEKFRGLSACSPVGIFLTDINGFYTYTNPSCQKIYGFAEETRMIGEGWVQAIHPDDRERVINDWYKLSRAGEEYHDEFRIITSSGIERWVYVHSSPMRSDKGNLMGHVGTVEDITSRKQAEAEHIELIRAQAARAEAENANRLKDEFLAVLSHELRTPLNSILGWAKLLQRQKFDEKNVARGLEIVERNALLQTQLINDILDVSRIMRGKLKLNLTPVNLESLVLQTVNAVRVEAEAKKLHLDCVIEPLREPLATQSHTDIQGASYIVTGDINRLQQVAGNLLSNALKFTPPNGNIQVKLYLDNENDSIASVPTALIEVRDTGIGISADFLPHVFDRFRQADGSTTRSHNGLGLGLAIVRHLVEMHGGSVSVASLGVNQGATFTVKLPLRTYGQGVQQTQDSPLLKEVENLKR</sequence>
<dbReference type="PANTHER" id="PTHR43547:SF2">
    <property type="entry name" value="HYBRID SIGNAL TRANSDUCTION HISTIDINE KINASE C"/>
    <property type="match status" value="1"/>
</dbReference>
<evidence type="ECO:0000256" key="1">
    <source>
        <dbReference type="ARBA" id="ARBA00000085"/>
    </source>
</evidence>
<evidence type="ECO:0000256" key="5">
    <source>
        <dbReference type="ARBA" id="ARBA00022777"/>
    </source>
</evidence>
<reference evidence="13" key="1">
    <citation type="submission" date="2018-12" db="EMBL/GenBank/DDBJ databases">
        <authorList>
            <person name="Will S."/>
            <person name="Neumann-Schaal M."/>
            <person name="Henke P."/>
        </authorList>
    </citation>
    <scope>NUCLEOTIDE SEQUENCE</scope>
    <source>
        <strain evidence="13">PCC 7102</strain>
    </source>
</reference>
<dbReference type="SMART" id="SM00388">
    <property type="entry name" value="HisKA"/>
    <property type="match status" value="1"/>
</dbReference>
<dbReference type="FunFam" id="3.30.565.10:FF:000006">
    <property type="entry name" value="Sensor histidine kinase WalK"/>
    <property type="match status" value="1"/>
</dbReference>
<dbReference type="CDD" id="cd00130">
    <property type="entry name" value="PAS"/>
    <property type="match status" value="1"/>
</dbReference>
<evidence type="ECO:0000256" key="7">
    <source>
        <dbReference type="ARBA" id="ARBA00055745"/>
    </source>
</evidence>
<name>A0A433V4V8_9CYAN</name>
<dbReference type="PROSITE" id="PS50109">
    <property type="entry name" value="HIS_KIN"/>
    <property type="match status" value="1"/>
</dbReference>
<feature type="domain" description="Histidine kinase" evidence="9">
    <location>
        <begin position="290"/>
        <end position="531"/>
    </location>
</feature>
<dbReference type="NCBIfam" id="TIGR00229">
    <property type="entry name" value="sensory_box"/>
    <property type="match status" value="1"/>
</dbReference>
<evidence type="ECO:0000256" key="3">
    <source>
        <dbReference type="ARBA" id="ARBA00022553"/>
    </source>
</evidence>
<comment type="catalytic activity">
    <reaction evidence="1">
        <text>ATP + protein L-histidine = ADP + protein N-phospho-L-histidine.</text>
        <dbReference type="EC" id="2.7.13.3"/>
    </reaction>
</comment>
<dbReference type="InterPro" id="IPR011006">
    <property type="entry name" value="CheY-like_superfamily"/>
</dbReference>
<keyword evidence="4" id="KW-0808">Transferase</keyword>
<feature type="modified residue" description="4-aspartylphosphate" evidence="8">
    <location>
        <position position="46"/>
    </location>
</feature>
<dbReference type="Proteomes" id="UP000271624">
    <property type="component" value="Unassembled WGS sequence"/>
</dbReference>
<evidence type="ECO:0000313" key="13">
    <source>
        <dbReference type="EMBL" id="RUT01127.1"/>
    </source>
</evidence>
<dbReference type="InterPro" id="IPR003594">
    <property type="entry name" value="HATPase_dom"/>
</dbReference>
<dbReference type="SUPFAM" id="SSF55874">
    <property type="entry name" value="ATPase domain of HSP90 chaperone/DNA topoisomerase II/histidine kinase"/>
    <property type="match status" value="1"/>
</dbReference>
<keyword evidence="5 13" id="KW-0418">Kinase</keyword>
<dbReference type="SMART" id="SM00448">
    <property type="entry name" value="REC"/>
    <property type="match status" value="1"/>
</dbReference>
<dbReference type="SMART" id="SM00387">
    <property type="entry name" value="HATPase_c"/>
    <property type="match status" value="1"/>
</dbReference>
<dbReference type="Gene3D" id="3.40.50.2300">
    <property type="match status" value="1"/>
</dbReference>
<dbReference type="SMART" id="SM00091">
    <property type="entry name" value="PAS"/>
    <property type="match status" value="1"/>
</dbReference>
<dbReference type="InterPro" id="IPR005467">
    <property type="entry name" value="His_kinase_dom"/>
</dbReference>
<dbReference type="EC" id="2.7.13.3" evidence="2"/>
<feature type="domain" description="PAC" evidence="12">
    <location>
        <begin position="214"/>
        <end position="266"/>
    </location>
</feature>
<evidence type="ECO:0000259" key="11">
    <source>
        <dbReference type="PROSITE" id="PS50112"/>
    </source>
</evidence>
<dbReference type="PROSITE" id="PS50112">
    <property type="entry name" value="PAS"/>
    <property type="match status" value="1"/>
</dbReference>
<keyword evidence="3 8" id="KW-0597">Phosphoprotein</keyword>
<evidence type="ECO:0000256" key="8">
    <source>
        <dbReference type="PROSITE-ProRule" id="PRU00169"/>
    </source>
</evidence>
<dbReference type="EMBL" id="RSCL01000021">
    <property type="protein sequence ID" value="RUT01127.1"/>
    <property type="molecule type" value="Genomic_DNA"/>
</dbReference>
<dbReference type="Pfam" id="PF08447">
    <property type="entry name" value="PAS_3"/>
    <property type="match status" value="1"/>
</dbReference>
<evidence type="ECO:0000259" key="10">
    <source>
        <dbReference type="PROSITE" id="PS50110"/>
    </source>
</evidence>
<dbReference type="SUPFAM" id="SSF55785">
    <property type="entry name" value="PYP-like sensor domain (PAS domain)"/>
    <property type="match status" value="1"/>
</dbReference>
<dbReference type="Gene3D" id="3.30.450.20">
    <property type="entry name" value="PAS domain"/>
    <property type="match status" value="1"/>
</dbReference>
<dbReference type="InterPro" id="IPR036890">
    <property type="entry name" value="HATPase_C_sf"/>
</dbReference>
<dbReference type="InterPro" id="IPR004358">
    <property type="entry name" value="Sig_transdc_His_kin-like_C"/>
</dbReference>
<proteinExistence type="predicted"/>
<gene>
    <name evidence="13" type="ORF">DSM106972_071330</name>
</gene>
<dbReference type="CDD" id="cd16922">
    <property type="entry name" value="HATPase_EvgS-ArcB-TorS-like"/>
    <property type="match status" value="1"/>
</dbReference>
<dbReference type="InterPro" id="IPR000700">
    <property type="entry name" value="PAS-assoc_C"/>
</dbReference>
<dbReference type="InterPro" id="IPR001610">
    <property type="entry name" value="PAC"/>
</dbReference>
<comment type="function">
    <text evidence="7">Photoreceptor which exists in two forms that are reversibly interconvertible by light: the R form that absorbs maximally in the red region of the spectrum and the FR form that absorbs maximally in the far-red region.</text>
</comment>
<dbReference type="SUPFAM" id="SSF52172">
    <property type="entry name" value="CheY-like"/>
    <property type="match status" value="1"/>
</dbReference>
<dbReference type="Gene3D" id="1.10.287.130">
    <property type="match status" value="1"/>
</dbReference>
<feature type="domain" description="PAS" evidence="11">
    <location>
        <begin position="140"/>
        <end position="214"/>
    </location>
</feature>
<keyword evidence="14" id="KW-1185">Reference proteome</keyword>
<feature type="domain" description="Response regulatory" evidence="10">
    <location>
        <begin position="1"/>
        <end position="114"/>
    </location>
</feature>
<dbReference type="InterPro" id="IPR036097">
    <property type="entry name" value="HisK_dim/P_sf"/>
</dbReference>
<evidence type="ECO:0000256" key="4">
    <source>
        <dbReference type="ARBA" id="ARBA00022679"/>
    </source>
</evidence>
<organism evidence="13 14">
    <name type="scientific">Dulcicalothrix desertica PCC 7102</name>
    <dbReference type="NCBI Taxonomy" id="232991"/>
    <lineage>
        <taxon>Bacteria</taxon>
        <taxon>Bacillati</taxon>
        <taxon>Cyanobacteriota</taxon>
        <taxon>Cyanophyceae</taxon>
        <taxon>Nostocales</taxon>
        <taxon>Calotrichaceae</taxon>
        <taxon>Dulcicalothrix</taxon>
    </lineage>
</organism>
<dbReference type="SUPFAM" id="SSF47384">
    <property type="entry name" value="Homodimeric domain of signal transducing histidine kinase"/>
    <property type="match status" value="1"/>
</dbReference>
<dbReference type="PROSITE" id="PS50113">
    <property type="entry name" value="PAC"/>
    <property type="match status" value="1"/>
</dbReference>
<dbReference type="GO" id="GO:0000155">
    <property type="term" value="F:phosphorelay sensor kinase activity"/>
    <property type="evidence" value="ECO:0007669"/>
    <property type="project" value="InterPro"/>
</dbReference>
<evidence type="ECO:0000259" key="12">
    <source>
        <dbReference type="PROSITE" id="PS50113"/>
    </source>
</evidence>
<dbReference type="CDD" id="cd00082">
    <property type="entry name" value="HisKA"/>
    <property type="match status" value="1"/>
</dbReference>
<dbReference type="PROSITE" id="PS50110">
    <property type="entry name" value="RESPONSE_REGULATORY"/>
    <property type="match status" value="1"/>
</dbReference>
<dbReference type="Pfam" id="PF00072">
    <property type="entry name" value="Response_reg"/>
    <property type="match status" value="1"/>
</dbReference>
<evidence type="ECO:0000313" key="14">
    <source>
        <dbReference type="Proteomes" id="UP000271624"/>
    </source>
</evidence>
<dbReference type="InterPro" id="IPR000014">
    <property type="entry name" value="PAS"/>
</dbReference>
<evidence type="ECO:0000259" key="9">
    <source>
        <dbReference type="PROSITE" id="PS50109"/>
    </source>
</evidence>
<dbReference type="InterPro" id="IPR001789">
    <property type="entry name" value="Sig_transdc_resp-reg_receiver"/>
</dbReference>
<protein>
    <recommendedName>
        <fullName evidence="2">histidine kinase</fullName>
        <ecNumber evidence="2">2.7.13.3</ecNumber>
    </recommendedName>
</protein>
<dbReference type="PRINTS" id="PR00344">
    <property type="entry name" value="BCTRLSENSOR"/>
</dbReference>
<dbReference type="InterPro" id="IPR003661">
    <property type="entry name" value="HisK_dim/P_dom"/>
</dbReference>
<dbReference type="Pfam" id="PF00512">
    <property type="entry name" value="HisKA"/>
    <property type="match status" value="1"/>
</dbReference>
<dbReference type="InterPro" id="IPR013655">
    <property type="entry name" value="PAS_fold_3"/>
</dbReference>
<dbReference type="Pfam" id="PF02518">
    <property type="entry name" value="HATPase_c"/>
    <property type="match status" value="1"/>
</dbReference>
<dbReference type="Gene3D" id="3.30.565.10">
    <property type="entry name" value="Histidine kinase-like ATPase, C-terminal domain"/>
    <property type="match status" value="1"/>
</dbReference>
<dbReference type="PANTHER" id="PTHR43547">
    <property type="entry name" value="TWO-COMPONENT HISTIDINE KINASE"/>
    <property type="match status" value="1"/>
</dbReference>
<comment type="caution">
    <text evidence="13">The sequence shown here is derived from an EMBL/GenBank/DDBJ whole genome shotgun (WGS) entry which is preliminary data.</text>
</comment>
<dbReference type="InterPro" id="IPR035965">
    <property type="entry name" value="PAS-like_dom_sf"/>
</dbReference>
<evidence type="ECO:0000256" key="2">
    <source>
        <dbReference type="ARBA" id="ARBA00012438"/>
    </source>
</evidence>
<reference evidence="13" key="2">
    <citation type="journal article" date="2019" name="Genome Biol. Evol.">
        <title>Day and night: Metabolic profiles and evolutionary relationships of six axenic non-marine cyanobacteria.</title>
        <authorList>
            <person name="Will S.E."/>
            <person name="Henke P."/>
            <person name="Boedeker C."/>
            <person name="Huang S."/>
            <person name="Brinkmann H."/>
            <person name="Rohde M."/>
            <person name="Jarek M."/>
            <person name="Friedl T."/>
            <person name="Seufert S."/>
            <person name="Schumacher M."/>
            <person name="Overmann J."/>
            <person name="Neumann-Schaal M."/>
            <person name="Petersen J."/>
        </authorList>
    </citation>
    <scope>NUCLEOTIDE SEQUENCE [LARGE SCALE GENOMIC DNA]</scope>
    <source>
        <strain evidence="13">PCC 7102</strain>
    </source>
</reference>
<dbReference type="SMART" id="SM00086">
    <property type="entry name" value="PAC"/>
    <property type="match status" value="1"/>
</dbReference>
<keyword evidence="6" id="KW-0902">Two-component regulatory system</keyword>
<evidence type="ECO:0000256" key="6">
    <source>
        <dbReference type="ARBA" id="ARBA00023012"/>
    </source>
</evidence>
<accession>A0A433V4V8</accession>
<dbReference type="CDD" id="cd17546">
    <property type="entry name" value="REC_hyHK_CKI1_RcsC-like"/>
    <property type="match status" value="1"/>
</dbReference>